<dbReference type="InterPro" id="IPR049945">
    <property type="entry name" value="AAA_22"/>
</dbReference>
<accession>A0A8E6B2B0</accession>
<dbReference type="KEGG" id="tsph:KIH39_18330"/>
<keyword evidence="3" id="KW-1185">Reference proteome</keyword>
<dbReference type="InterPro" id="IPR052026">
    <property type="entry name" value="ExeA_AAA_ATPase_DNA-bind"/>
</dbReference>
<dbReference type="SUPFAM" id="SSF52540">
    <property type="entry name" value="P-loop containing nucleoside triphosphate hydrolases"/>
    <property type="match status" value="1"/>
</dbReference>
<dbReference type="Pfam" id="PF13401">
    <property type="entry name" value="AAA_22"/>
    <property type="match status" value="1"/>
</dbReference>
<dbReference type="AlphaFoldDB" id="A0A8E6B2B0"/>
<dbReference type="PANTHER" id="PTHR35894">
    <property type="entry name" value="GENERAL SECRETION PATHWAY PROTEIN A-RELATED"/>
    <property type="match status" value="1"/>
</dbReference>
<dbReference type="Proteomes" id="UP000676194">
    <property type="component" value="Chromosome"/>
</dbReference>
<protein>
    <submittedName>
        <fullName evidence="2">AAA family ATPase</fullName>
    </submittedName>
</protein>
<organism evidence="2 3">
    <name type="scientific">Telmatocola sphagniphila</name>
    <dbReference type="NCBI Taxonomy" id="1123043"/>
    <lineage>
        <taxon>Bacteria</taxon>
        <taxon>Pseudomonadati</taxon>
        <taxon>Planctomycetota</taxon>
        <taxon>Planctomycetia</taxon>
        <taxon>Gemmatales</taxon>
        <taxon>Gemmataceae</taxon>
    </lineage>
</organism>
<proteinExistence type="predicted"/>
<name>A0A8E6B2B0_9BACT</name>
<dbReference type="PANTHER" id="PTHR35894:SF1">
    <property type="entry name" value="PHOSPHORIBULOKINASE _ URIDINE KINASE FAMILY"/>
    <property type="match status" value="1"/>
</dbReference>
<dbReference type="GO" id="GO:0016887">
    <property type="term" value="F:ATP hydrolysis activity"/>
    <property type="evidence" value="ECO:0007669"/>
    <property type="project" value="InterPro"/>
</dbReference>
<dbReference type="EMBL" id="CP074694">
    <property type="protein sequence ID" value="QVL30795.1"/>
    <property type="molecule type" value="Genomic_DNA"/>
</dbReference>
<sequence>MEFVPGTGKSFIKQSLQRLPENQHLVATVGRTLHTYTNSVKILCDAFRIDFESSAFKCERRLIEQAFSLNHAGKSVTTILDDAHLMDMACLRKLRLLFEDFPKNHNLILIGQPSLLANLDLGVNQDIKSRVTYSVIAKRLGPDLLRDFLLRELDRIGLGHNTFTQPAVDLIVRAADGILRKARNLCVGCLIEAVRSANKTVDIDNVNRVLMQPHWQKESDLADY</sequence>
<gene>
    <name evidence="2" type="ORF">KIH39_18330</name>
</gene>
<dbReference type="RefSeq" id="WP_213494678.1">
    <property type="nucleotide sequence ID" value="NZ_CP074694.1"/>
</dbReference>
<dbReference type="InterPro" id="IPR027417">
    <property type="entry name" value="P-loop_NTPase"/>
</dbReference>
<evidence type="ECO:0000313" key="2">
    <source>
        <dbReference type="EMBL" id="QVL30795.1"/>
    </source>
</evidence>
<feature type="domain" description="ORC1/DEAH AAA+ ATPase" evidence="1">
    <location>
        <begin position="5"/>
        <end position="116"/>
    </location>
</feature>
<evidence type="ECO:0000313" key="3">
    <source>
        <dbReference type="Proteomes" id="UP000676194"/>
    </source>
</evidence>
<evidence type="ECO:0000259" key="1">
    <source>
        <dbReference type="Pfam" id="PF13401"/>
    </source>
</evidence>
<reference evidence="2" key="1">
    <citation type="submission" date="2021-05" db="EMBL/GenBank/DDBJ databases">
        <title>Complete genome sequence of the cellulolytic planctomycete Telmatocola sphagniphila SP2T and characterization of the first cellulase from planctomycetes.</title>
        <authorList>
            <person name="Rakitin A.L."/>
            <person name="Beletsky A.V."/>
            <person name="Naumoff D.G."/>
            <person name="Kulichevskaya I.S."/>
            <person name="Mardanov A.V."/>
            <person name="Ravin N.V."/>
            <person name="Dedysh S.N."/>
        </authorList>
    </citation>
    <scope>NUCLEOTIDE SEQUENCE</scope>
    <source>
        <strain evidence="2">SP2T</strain>
    </source>
</reference>